<dbReference type="CDD" id="cd00214">
    <property type="entry name" value="Calpain_III"/>
    <property type="match status" value="1"/>
</dbReference>
<dbReference type="Gene3D" id="2.60.120.380">
    <property type="match status" value="1"/>
</dbReference>
<dbReference type="GO" id="GO:0006508">
    <property type="term" value="P:proteolysis"/>
    <property type="evidence" value="ECO:0007669"/>
    <property type="project" value="InterPro"/>
</dbReference>
<dbReference type="Gene3D" id="1.10.238.10">
    <property type="entry name" value="EF-hand"/>
    <property type="match status" value="1"/>
</dbReference>
<comment type="caution">
    <text evidence="2">Lacks conserved residue(s) required for the propagation of feature annotation.</text>
</comment>
<dbReference type="FunCoup" id="A0A6J3C545">
    <property type="interactions" value="20"/>
</dbReference>
<gene>
    <name evidence="5" type="primary">LOC113519870</name>
</gene>
<dbReference type="Pfam" id="PF00648">
    <property type="entry name" value="Peptidase_C2"/>
    <property type="match status" value="1"/>
</dbReference>
<dbReference type="SUPFAM" id="SSF54001">
    <property type="entry name" value="Cysteine proteinases"/>
    <property type="match status" value="1"/>
</dbReference>
<name>A0A6J3C545_GALME</name>
<comment type="similarity">
    <text evidence="1">Belongs to the peptidase C2 family.</text>
</comment>
<dbReference type="SUPFAM" id="SSF49758">
    <property type="entry name" value="Calpain large subunit, middle domain (domain III)"/>
    <property type="match status" value="1"/>
</dbReference>
<protein>
    <submittedName>
        <fullName evidence="5">Calpain-C isoform X1</fullName>
    </submittedName>
</protein>
<keyword evidence="4" id="KW-1185">Reference proteome</keyword>
<evidence type="ECO:0000256" key="1">
    <source>
        <dbReference type="ARBA" id="ARBA00007623"/>
    </source>
</evidence>
<dbReference type="Gene3D" id="3.90.70.10">
    <property type="entry name" value="Cysteine proteinases"/>
    <property type="match status" value="1"/>
</dbReference>
<dbReference type="GO" id="GO:0004198">
    <property type="term" value="F:calcium-dependent cysteine-type endopeptidase activity"/>
    <property type="evidence" value="ECO:0007669"/>
    <property type="project" value="InterPro"/>
</dbReference>
<dbReference type="PRINTS" id="PR00704">
    <property type="entry name" value="CALPAIN"/>
</dbReference>
<dbReference type="SUPFAM" id="SSF47473">
    <property type="entry name" value="EF-hand"/>
    <property type="match status" value="1"/>
</dbReference>
<evidence type="ECO:0000256" key="2">
    <source>
        <dbReference type="PROSITE-ProRule" id="PRU00239"/>
    </source>
</evidence>
<organism evidence="4 5">
    <name type="scientific">Galleria mellonella</name>
    <name type="common">Greater wax moth</name>
    <dbReference type="NCBI Taxonomy" id="7137"/>
    <lineage>
        <taxon>Eukaryota</taxon>
        <taxon>Metazoa</taxon>
        <taxon>Ecdysozoa</taxon>
        <taxon>Arthropoda</taxon>
        <taxon>Hexapoda</taxon>
        <taxon>Insecta</taxon>
        <taxon>Pterygota</taxon>
        <taxon>Neoptera</taxon>
        <taxon>Endopterygota</taxon>
        <taxon>Lepidoptera</taxon>
        <taxon>Glossata</taxon>
        <taxon>Ditrysia</taxon>
        <taxon>Pyraloidea</taxon>
        <taxon>Pyralidae</taxon>
        <taxon>Galleriinae</taxon>
        <taxon>Galleria</taxon>
    </lineage>
</organism>
<dbReference type="GeneID" id="113519870"/>
<evidence type="ECO:0000259" key="3">
    <source>
        <dbReference type="PROSITE" id="PS50203"/>
    </source>
</evidence>
<dbReference type="InterPro" id="IPR022684">
    <property type="entry name" value="Calpain_cysteine_protease"/>
</dbReference>
<dbReference type="RefSeq" id="XP_031767501.2">
    <property type="nucleotide sequence ID" value="XM_031911641.2"/>
</dbReference>
<dbReference type="AlphaFoldDB" id="A0A6J3C545"/>
<dbReference type="SMART" id="SM00720">
    <property type="entry name" value="calpain_III"/>
    <property type="match status" value="1"/>
</dbReference>
<dbReference type="InterPro" id="IPR022683">
    <property type="entry name" value="Calpain_III"/>
</dbReference>
<dbReference type="InterPro" id="IPR022682">
    <property type="entry name" value="Calpain_domain_III"/>
</dbReference>
<evidence type="ECO:0000313" key="4">
    <source>
        <dbReference type="Proteomes" id="UP001652740"/>
    </source>
</evidence>
<dbReference type="GO" id="GO:0005737">
    <property type="term" value="C:cytoplasm"/>
    <property type="evidence" value="ECO:0007669"/>
    <property type="project" value="TreeGrafter"/>
</dbReference>
<sequence>MSYEIIKATCSNKNELWEDPEFPAETNSIFYFQRPAFHFVWKRPMEIFPKPSFISSEKGVSFDIVSGKLGDKWLVSCVSMLYLAKGLFQKVVPVDQQFDTDYSGIFRFNIWWCGQWREVLVDDKLPTINGRLVFLQSMQTPQVWPALLEKAYAKLHGSYEALKYGNLLDGLAHLTGGITESLSDVNDVSTLEEILKGSSLVTAVYLPEARCPSKPALQPEMNYRIYRVEKVHGVDGPHHLVLINRPLKSGSTKILHLVDSTVWKGIPSYERERLLSDTRGMWMLFKDFKQVFTQLEIVHFDAETARLESSLTEKEAWHVEMYQGSWRRGVTAGGCRNNGSFLSDFFHMNPQIQLILMESATVIVALNQHSIMEPKVIGFSIYKIPTYLTEPASQSFFKGIKSTINSQYTNSRQVSHRCELEAGTYIVVPTTYVPREEAEFSLRVFSNGLLDMMVLDYEPQMTKPIWNCPLPGLETTGFVQYEPLFLQLADEHKTIDVYALQELLEACLPNDYIKSCATLDTCRQIVLSIDQNCTGRLSLAQFRDFIFSLRDWQTVFRTHTKEKMGVLRVERLRDALHEVGFVVPEQILALLVLRYMRKDGMLRFGDFVSAVMHLHRAFRLFYSNDETSYKGKMKLDLSEWLKYTFMC</sequence>
<dbReference type="PROSITE" id="PS50203">
    <property type="entry name" value="CALPAIN_CAT"/>
    <property type="match status" value="1"/>
</dbReference>
<evidence type="ECO:0000313" key="5">
    <source>
        <dbReference type="RefSeq" id="XP_031767501.2"/>
    </source>
</evidence>
<dbReference type="InterPro" id="IPR033883">
    <property type="entry name" value="C2_III"/>
</dbReference>
<dbReference type="Proteomes" id="UP001652740">
    <property type="component" value="Unplaced"/>
</dbReference>
<dbReference type="PANTHER" id="PTHR10183:SF394">
    <property type="entry name" value="CALPAIN-C"/>
    <property type="match status" value="1"/>
</dbReference>
<reference evidence="5" key="1">
    <citation type="submission" date="2025-08" db="UniProtKB">
        <authorList>
            <consortium name="RefSeq"/>
        </authorList>
    </citation>
    <scope>IDENTIFICATION</scope>
    <source>
        <tissue evidence="5">Whole larvae</tissue>
    </source>
</reference>
<dbReference type="InterPro" id="IPR036213">
    <property type="entry name" value="Calpain_III_sf"/>
</dbReference>
<proteinExistence type="inferred from homology"/>
<accession>A0A6J3C545</accession>
<dbReference type="InterPro" id="IPR011992">
    <property type="entry name" value="EF-hand-dom_pair"/>
</dbReference>
<feature type="domain" description="Calpain catalytic" evidence="3">
    <location>
        <begin position="16"/>
        <end position="301"/>
    </location>
</feature>
<dbReference type="InterPro" id="IPR038765">
    <property type="entry name" value="Papain-like_cys_pep_sf"/>
</dbReference>
<dbReference type="InParanoid" id="A0A6J3C545"/>
<dbReference type="InterPro" id="IPR001300">
    <property type="entry name" value="Peptidase_C2_calpain_cat"/>
</dbReference>
<dbReference type="CDD" id="cd00044">
    <property type="entry name" value="CysPc"/>
    <property type="match status" value="1"/>
</dbReference>
<dbReference type="SMART" id="SM00230">
    <property type="entry name" value="CysPc"/>
    <property type="match status" value="1"/>
</dbReference>
<dbReference type="Pfam" id="PF01067">
    <property type="entry name" value="Calpain_III"/>
    <property type="match status" value="1"/>
</dbReference>
<dbReference type="PANTHER" id="PTHR10183">
    <property type="entry name" value="CALPAIN"/>
    <property type="match status" value="1"/>
</dbReference>